<evidence type="ECO:0000256" key="7">
    <source>
        <dbReference type="ARBA" id="ARBA00023098"/>
    </source>
</evidence>
<evidence type="ECO:0000256" key="3">
    <source>
        <dbReference type="ARBA" id="ARBA00022679"/>
    </source>
</evidence>
<dbReference type="EMBL" id="JAPFFF010000012">
    <property type="protein sequence ID" value="KAK8876488.1"/>
    <property type="molecule type" value="Genomic_DNA"/>
</dbReference>
<feature type="transmembrane region" description="Helical" evidence="9">
    <location>
        <begin position="477"/>
        <end position="499"/>
    </location>
</feature>
<evidence type="ECO:0000256" key="4">
    <source>
        <dbReference type="ARBA" id="ARBA00022692"/>
    </source>
</evidence>
<feature type="domain" description="Sphingomyelin synthase-like" evidence="10">
    <location>
        <begin position="445"/>
        <end position="522"/>
    </location>
</feature>
<evidence type="ECO:0000256" key="5">
    <source>
        <dbReference type="ARBA" id="ARBA00022919"/>
    </source>
</evidence>
<evidence type="ECO:0000256" key="2">
    <source>
        <dbReference type="ARBA" id="ARBA00005441"/>
    </source>
</evidence>
<feature type="transmembrane region" description="Helical" evidence="9">
    <location>
        <begin position="163"/>
        <end position="185"/>
    </location>
</feature>
<feature type="transmembrane region" description="Helical" evidence="9">
    <location>
        <begin position="191"/>
        <end position="210"/>
    </location>
</feature>
<feature type="transmembrane region" description="Helical" evidence="9">
    <location>
        <begin position="116"/>
        <end position="142"/>
    </location>
</feature>
<feature type="transmembrane region" description="Helical" evidence="9">
    <location>
        <begin position="222"/>
        <end position="239"/>
    </location>
</feature>
<protein>
    <recommendedName>
        <fullName evidence="10">Sphingomyelin synthase-like domain-containing protein</fullName>
    </recommendedName>
</protein>
<evidence type="ECO:0000256" key="9">
    <source>
        <dbReference type="SAM" id="Phobius"/>
    </source>
</evidence>
<gene>
    <name evidence="11" type="ORF">M9Y10_006702</name>
</gene>
<accession>A0ABR2JGA1</accession>
<evidence type="ECO:0000313" key="11">
    <source>
        <dbReference type="EMBL" id="KAK8876488.1"/>
    </source>
</evidence>
<dbReference type="Proteomes" id="UP001470230">
    <property type="component" value="Unassembled WGS sequence"/>
</dbReference>
<feature type="transmembrane region" description="Helical" evidence="9">
    <location>
        <begin position="449"/>
        <end position="470"/>
    </location>
</feature>
<feature type="transmembrane region" description="Helical" evidence="9">
    <location>
        <begin position="46"/>
        <end position="70"/>
    </location>
</feature>
<name>A0ABR2JGA1_9EUKA</name>
<proteinExistence type="inferred from homology"/>
<evidence type="ECO:0000256" key="8">
    <source>
        <dbReference type="ARBA" id="ARBA00023136"/>
    </source>
</evidence>
<comment type="similarity">
    <text evidence="2">Belongs to the sphingomyelin synthase family.</text>
</comment>
<keyword evidence="5" id="KW-0746">Sphingolipid metabolism</keyword>
<evidence type="ECO:0000313" key="12">
    <source>
        <dbReference type="Proteomes" id="UP001470230"/>
    </source>
</evidence>
<feature type="transmembrane region" description="Helical" evidence="9">
    <location>
        <begin position="393"/>
        <end position="410"/>
    </location>
</feature>
<evidence type="ECO:0000259" key="10">
    <source>
        <dbReference type="Pfam" id="PF14360"/>
    </source>
</evidence>
<feature type="transmembrane region" description="Helical" evidence="9">
    <location>
        <begin position="310"/>
        <end position="330"/>
    </location>
</feature>
<dbReference type="InterPro" id="IPR045221">
    <property type="entry name" value="Sphingomyelin_synth-like"/>
</dbReference>
<feature type="transmembrane region" description="Helical" evidence="9">
    <location>
        <begin position="505"/>
        <end position="524"/>
    </location>
</feature>
<feature type="transmembrane region" description="Helical" evidence="9">
    <location>
        <begin position="91"/>
        <end position="110"/>
    </location>
</feature>
<evidence type="ECO:0000256" key="6">
    <source>
        <dbReference type="ARBA" id="ARBA00022989"/>
    </source>
</evidence>
<dbReference type="PANTHER" id="PTHR21290:SF25">
    <property type="entry name" value="SPHINGOMYELIN SYNTHASE-RELATED PROTEIN 1"/>
    <property type="match status" value="1"/>
</dbReference>
<keyword evidence="6 9" id="KW-1133">Transmembrane helix</keyword>
<feature type="transmembrane region" description="Helical" evidence="9">
    <location>
        <begin position="251"/>
        <end position="269"/>
    </location>
</feature>
<dbReference type="PANTHER" id="PTHR21290">
    <property type="entry name" value="SPHINGOMYELIN SYNTHETASE"/>
    <property type="match status" value="1"/>
</dbReference>
<keyword evidence="7" id="KW-0443">Lipid metabolism</keyword>
<keyword evidence="3" id="KW-0808">Transferase</keyword>
<reference evidence="11 12" key="1">
    <citation type="submission" date="2024-04" db="EMBL/GenBank/DDBJ databases">
        <title>Tritrichomonas musculus Genome.</title>
        <authorList>
            <person name="Alves-Ferreira E."/>
            <person name="Grigg M."/>
            <person name="Lorenzi H."/>
            <person name="Galac M."/>
        </authorList>
    </citation>
    <scope>NUCLEOTIDE SEQUENCE [LARGE SCALE GENOMIC DNA]</scope>
    <source>
        <strain evidence="11 12">EAF2021</strain>
    </source>
</reference>
<evidence type="ECO:0000256" key="1">
    <source>
        <dbReference type="ARBA" id="ARBA00004141"/>
    </source>
</evidence>
<comment type="subcellular location">
    <subcellularLocation>
        <location evidence="1">Membrane</location>
        <topology evidence="1">Multi-pass membrane protein</topology>
    </subcellularLocation>
</comment>
<comment type="caution">
    <text evidence="11">The sequence shown here is derived from an EMBL/GenBank/DDBJ whole genome shotgun (WGS) entry which is preliminary data.</text>
</comment>
<keyword evidence="12" id="KW-1185">Reference proteome</keyword>
<dbReference type="Pfam" id="PF14360">
    <property type="entry name" value="PAP2_C"/>
    <property type="match status" value="1"/>
</dbReference>
<keyword evidence="8 9" id="KW-0472">Membrane</keyword>
<organism evidence="11 12">
    <name type="scientific">Tritrichomonas musculus</name>
    <dbReference type="NCBI Taxonomy" id="1915356"/>
    <lineage>
        <taxon>Eukaryota</taxon>
        <taxon>Metamonada</taxon>
        <taxon>Parabasalia</taxon>
        <taxon>Tritrichomonadida</taxon>
        <taxon>Tritrichomonadidae</taxon>
        <taxon>Tritrichomonas</taxon>
    </lineage>
</organism>
<keyword evidence="4 9" id="KW-0812">Transmembrane</keyword>
<sequence>MLIIAIISNLAFFASKEKSDSIFDVLKYSLLVCYISPSLFENPFMSSYLVVGIILFFIFLIIAYTLYIGLKIENRSPINHKTIKLWMITTHLFLPIPGYIIGYYFAYYFYQLLHIIHFGQLTLIVFSGMIWCWTLITCNSIYYSHSYTRKNDICEIKHNYLSIHLYILIIPMIQVMLLGIIRALFQSIDLYVYSFLSFFISLFPSIYISWKKPYNHDSMNNYATYLFVIRIPLSFTWLIKELFPDQFNNYLIFLIAFLFVSFLFLTQPFTSSQPLSTNSPDHVASPVHFSDPFQNWPFPFNFISATKQDVFLLFFSILSLFFISLIKAIVSQRVPLSSPLPDFIHERFNSTIYSHSKLNGKLIEETDDFQFIQASLFLLIFITTHRCMNLRRFFFLFGFLCILRAVPIMLTSLPLPYAAEPSCSCSRAACASLFAKTLVFVKNPKCGDLLISGQMMRIWLVTLTFCSALNDTFQRPFNWILVSLTGTFSFSRVMFILLSRDHYSIDIWFGFVFTQLGWMVYNLLRKLALMMPKMTMNSYCLRFIKWLETRPPGRVLPRDELIVEKKKIV</sequence>
<feature type="transmembrane region" description="Helical" evidence="9">
    <location>
        <begin position="369"/>
        <end position="386"/>
    </location>
</feature>
<dbReference type="InterPro" id="IPR025749">
    <property type="entry name" value="Sphingomyelin_synth-like_dom"/>
</dbReference>